<evidence type="ECO:0000256" key="1">
    <source>
        <dbReference type="ARBA" id="ARBA00023015"/>
    </source>
</evidence>
<proteinExistence type="predicted"/>
<dbReference type="InterPro" id="IPR000524">
    <property type="entry name" value="Tscrpt_reg_HTH_GntR"/>
</dbReference>
<organism evidence="5 6">
    <name type="scientific">Robinsoniella peoriensis</name>
    <dbReference type="NCBI Taxonomy" id="180332"/>
    <lineage>
        <taxon>Bacteria</taxon>
        <taxon>Bacillati</taxon>
        <taxon>Bacillota</taxon>
        <taxon>Clostridia</taxon>
        <taxon>Lachnospirales</taxon>
        <taxon>Lachnospiraceae</taxon>
        <taxon>Robinsoniella</taxon>
    </lineage>
</organism>
<dbReference type="InterPro" id="IPR036388">
    <property type="entry name" value="WH-like_DNA-bd_sf"/>
</dbReference>
<dbReference type="GO" id="GO:0003700">
    <property type="term" value="F:DNA-binding transcription factor activity"/>
    <property type="evidence" value="ECO:0007669"/>
    <property type="project" value="InterPro"/>
</dbReference>
<dbReference type="CDD" id="cd01541">
    <property type="entry name" value="PBP1_AraR"/>
    <property type="match status" value="1"/>
</dbReference>
<keyword evidence="2" id="KW-0238">DNA-binding</keyword>
<dbReference type="EMBL" id="QGQD01000051">
    <property type="protein sequence ID" value="TLD00663.1"/>
    <property type="molecule type" value="Genomic_DNA"/>
</dbReference>
<evidence type="ECO:0000259" key="4">
    <source>
        <dbReference type="PROSITE" id="PS50949"/>
    </source>
</evidence>
<protein>
    <submittedName>
        <fullName evidence="5">Arabinose metabolism transcriptional repressor</fullName>
    </submittedName>
</protein>
<evidence type="ECO:0000313" key="6">
    <source>
        <dbReference type="Proteomes" id="UP000306509"/>
    </source>
</evidence>
<sequence>MTGENGKTKYFSLMEQLKNDILSGRIKPGEKLMSENELSETFQVSRHTVRKALSILTNEGYVTAQHGRGTFCSERMGHQKKSRNIAVITTYISDYIFPRLIQGIDKVLTANGYSIMLKNTGNSRGNEAKVLEDILTKDIDGLIIEPSKSQILCRHMNLYGMLDEYEIPYVFIQGLYPQMEDKPHILMDDCMGGYLLTKYLLDTGHVHIAGVFKADDSQGKERHKGYVKALNEAGIPYDPDMVIWFHTEDRKSKPVLMVERMVTQKIPLDAVVSYNDQIALEVIKTLRKRNVQVPRDVSVTGYDNSIISENGLVPLTTIAHPQEKLGEMAAELLLEQIRKVPPEESRVERLIKPELIIRESTKQKI</sequence>
<dbReference type="PROSITE" id="PS50949">
    <property type="entry name" value="HTH_GNTR"/>
    <property type="match status" value="1"/>
</dbReference>
<keyword evidence="1" id="KW-0805">Transcription regulation</keyword>
<dbReference type="Pfam" id="PF13377">
    <property type="entry name" value="Peripla_BP_3"/>
    <property type="match status" value="1"/>
</dbReference>
<dbReference type="PANTHER" id="PTHR30146:SF150">
    <property type="entry name" value="ARABINOSE METABOLISM TRANSCRIPTIONAL REPRESSOR"/>
    <property type="match status" value="1"/>
</dbReference>
<dbReference type="InterPro" id="IPR046335">
    <property type="entry name" value="LacI/GalR-like_sensor"/>
</dbReference>
<dbReference type="PANTHER" id="PTHR30146">
    <property type="entry name" value="LACI-RELATED TRANSCRIPTIONAL REPRESSOR"/>
    <property type="match status" value="1"/>
</dbReference>
<dbReference type="Gene3D" id="1.10.10.10">
    <property type="entry name" value="Winged helix-like DNA-binding domain superfamily/Winged helix DNA-binding domain"/>
    <property type="match status" value="1"/>
</dbReference>
<name>A0A4U8Q917_9FIRM</name>
<dbReference type="Proteomes" id="UP000306509">
    <property type="component" value="Unassembled WGS sequence"/>
</dbReference>
<dbReference type="RefSeq" id="WP_044293887.1">
    <property type="nucleotide sequence ID" value="NZ_CABMJZ010000022.1"/>
</dbReference>
<gene>
    <name evidence="5" type="primary">araR_1</name>
    <name evidence="5" type="ORF">DSM106044_02495</name>
</gene>
<comment type="caution">
    <text evidence="5">The sequence shown here is derived from an EMBL/GenBank/DDBJ whole genome shotgun (WGS) entry which is preliminary data.</text>
</comment>
<keyword evidence="3" id="KW-0804">Transcription</keyword>
<dbReference type="SUPFAM" id="SSF46785">
    <property type="entry name" value="Winged helix' DNA-binding domain"/>
    <property type="match status" value="1"/>
</dbReference>
<reference evidence="5 6" key="1">
    <citation type="journal article" date="2019" name="Anaerobe">
        <title>Detection of Robinsoniella peoriensis in multiple bone samples of a trauma patient.</title>
        <authorList>
            <person name="Schrottner P."/>
            <person name="Hartwich K."/>
            <person name="Bunk B."/>
            <person name="Schober I."/>
            <person name="Helbig S."/>
            <person name="Rudolph W.W."/>
            <person name="Gunzer F."/>
        </authorList>
    </citation>
    <scope>NUCLEOTIDE SEQUENCE [LARGE SCALE GENOMIC DNA]</scope>
    <source>
        <strain evidence="5 6">DSM 106044</strain>
    </source>
</reference>
<dbReference type="STRING" id="180332.GCA_000797495_05036"/>
<dbReference type="SMART" id="SM00345">
    <property type="entry name" value="HTH_GNTR"/>
    <property type="match status" value="1"/>
</dbReference>
<dbReference type="AlphaFoldDB" id="A0A4U8Q917"/>
<dbReference type="InterPro" id="IPR036390">
    <property type="entry name" value="WH_DNA-bd_sf"/>
</dbReference>
<dbReference type="SUPFAM" id="SSF53822">
    <property type="entry name" value="Periplasmic binding protein-like I"/>
    <property type="match status" value="1"/>
</dbReference>
<feature type="domain" description="HTH gntR-type" evidence="4">
    <location>
        <begin position="7"/>
        <end position="75"/>
    </location>
</feature>
<dbReference type="Pfam" id="PF00392">
    <property type="entry name" value="GntR"/>
    <property type="match status" value="1"/>
</dbReference>
<dbReference type="PRINTS" id="PR00035">
    <property type="entry name" value="HTHGNTR"/>
</dbReference>
<dbReference type="CDD" id="cd07377">
    <property type="entry name" value="WHTH_GntR"/>
    <property type="match status" value="1"/>
</dbReference>
<accession>A0A4U8Q917</accession>
<evidence type="ECO:0000256" key="2">
    <source>
        <dbReference type="ARBA" id="ARBA00023125"/>
    </source>
</evidence>
<dbReference type="GO" id="GO:0000976">
    <property type="term" value="F:transcription cis-regulatory region binding"/>
    <property type="evidence" value="ECO:0007669"/>
    <property type="project" value="TreeGrafter"/>
</dbReference>
<dbReference type="InterPro" id="IPR028082">
    <property type="entry name" value="Peripla_BP_I"/>
</dbReference>
<dbReference type="Gene3D" id="3.40.50.2300">
    <property type="match status" value="2"/>
</dbReference>
<keyword evidence="6" id="KW-1185">Reference proteome</keyword>
<evidence type="ECO:0000256" key="3">
    <source>
        <dbReference type="ARBA" id="ARBA00023163"/>
    </source>
</evidence>
<evidence type="ECO:0000313" key="5">
    <source>
        <dbReference type="EMBL" id="TLD00663.1"/>
    </source>
</evidence>
<dbReference type="InterPro" id="IPR033532">
    <property type="entry name" value="AraR_ligand_bind_dom"/>
</dbReference>
<dbReference type="OrthoDB" id="9813468at2"/>